<dbReference type="GO" id="GO:0008270">
    <property type="term" value="F:zinc ion binding"/>
    <property type="evidence" value="ECO:0007669"/>
    <property type="project" value="UniProtKB-KW"/>
</dbReference>
<evidence type="ECO:0000256" key="2">
    <source>
        <dbReference type="ARBA" id="ARBA00022723"/>
    </source>
</evidence>
<dbReference type="Gene3D" id="3.40.50.12390">
    <property type="match status" value="2"/>
</dbReference>
<keyword evidence="1" id="KW-0540">Nuclease</keyword>
<keyword evidence="3" id="KW-0863">Zinc-finger</keyword>
<dbReference type="EMBL" id="HBGF01031514">
    <property type="protein sequence ID" value="CAD9128302.1"/>
    <property type="molecule type" value="Transcribed_RNA"/>
</dbReference>
<feature type="domain" description="RanBP2-type" evidence="8">
    <location>
        <begin position="797"/>
        <end position="816"/>
    </location>
</feature>
<dbReference type="GO" id="GO:0003723">
    <property type="term" value="F:RNA binding"/>
    <property type="evidence" value="ECO:0007669"/>
    <property type="project" value="TreeGrafter"/>
</dbReference>
<dbReference type="InterPro" id="IPR004859">
    <property type="entry name" value="Xrn1_N"/>
</dbReference>
<organism evidence="9">
    <name type="scientific">Neobodo designis</name>
    <name type="common">Flagellated protozoan</name>
    <name type="synonym">Bodo designis</name>
    <dbReference type="NCBI Taxonomy" id="312471"/>
    <lineage>
        <taxon>Eukaryota</taxon>
        <taxon>Discoba</taxon>
        <taxon>Euglenozoa</taxon>
        <taxon>Kinetoplastea</taxon>
        <taxon>Metakinetoplastina</taxon>
        <taxon>Neobodonida</taxon>
        <taxon>Neobodo</taxon>
    </lineage>
</organism>
<keyword evidence="6" id="KW-0269">Exonuclease</keyword>
<accession>A0A7S1MCX4</accession>
<dbReference type="Pfam" id="PF17846">
    <property type="entry name" value="XRN_M"/>
    <property type="match status" value="2"/>
</dbReference>
<dbReference type="CDD" id="cd18673">
    <property type="entry name" value="PIN_XRN1-2-like"/>
    <property type="match status" value="1"/>
</dbReference>
<name>A0A7S1MCX4_NEODS</name>
<reference evidence="9" key="1">
    <citation type="submission" date="2021-01" db="EMBL/GenBank/DDBJ databases">
        <authorList>
            <person name="Corre E."/>
            <person name="Pelletier E."/>
            <person name="Niang G."/>
            <person name="Scheremetjew M."/>
            <person name="Finn R."/>
            <person name="Kale V."/>
            <person name="Holt S."/>
            <person name="Cochrane G."/>
            <person name="Meng A."/>
            <person name="Brown T."/>
            <person name="Cohen L."/>
        </authorList>
    </citation>
    <scope>NUCLEOTIDE SEQUENCE</scope>
    <source>
        <strain evidence="9">CCAP 1951/1</strain>
    </source>
</reference>
<dbReference type="InterPro" id="IPR001876">
    <property type="entry name" value="Znf_RanBP2"/>
</dbReference>
<evidence type="ECO:0000256" key="4">
    <source>
        <dbReference type="ARBA" id="ARBA00022801"/>
    </source>
</evidence>
<dbReference type="InterPro" id="IPR027073">
    <property type="entry name" value="5_3_exoribonuclease"/>
</dbReference>
<dbReference type="PROSITE" id="PS01358">
    <property type="entry name" value="ZF_RANBP2_1"/>
    <property type="match status" value="1"/>
</dbReference>
<evidence type="ECO:0000313" key="9">
    <source>
        <dbReference type="EMBL" id="CAD9128302.1"/>
    </source>
</evidence>
<evidence type="ECO:0000256" key="6">
    <source>
        <dbReference type="ARBA" id="ARBA00022839"/>
    </source>
</evidence>
<dbReference type="PANTHER" id="PTHR12341:SF75">
    <property type="entry name" value="EXONUCLEASE XRNA, PUTATIVE-RELATED"/>
    <property type="match status" value="1"/>
</dbReference>
<gene>
    <name evidence="9" type="ORF">NDES1114_LOCUS21049</name>
</gene>
<keyword evidence="4" id="KW-0378">Hydrolase</keyword>
<keyword evidence="5" id="KW-0862">Zinc</keyword>
<dbReference type="InterPro" id="IPR041412">
    <property type="entry name" value="Xrn1_helical"/>
</dbReference>
<dbReference type="PANTHER" id="PTHR12341">
    <property type="entry name" value="5'-&gt;3' EXORIBONUCLEASE"/>
    <property type="match status" value="1"/>
</dbReference>
<feature type="region of interest" description="Disordered" evidence="7">
    <location>
        <begin position="292"/>
        <end position="316"/>
    </location>
</feature>
<dbReference type="Pfam" id="PF03159">
    <property type="entry name" value="XRN_N"/>
    <property type="match status" value="1"/>
</dbReference>
<dbReference type="GO" id="GO:0004534">
    <property type="term" value="F:5'-3' RNA exonuclease activity"/>
    <property type="evidence" value="ECO:0007669"/>
    <property type="project" value="TreeGrafter"/>
</dbReference>
<proteinExistence type="predicted"/>
<protein>
    <recommendedName>
        <fullName evidence="8">RanBP2-type domain-containing protein</fullName>
    </recommendedName>
</protein>
<keyword evidence="2" id="KW-0479">Metal-binding</keyword>
<evidence type="ECO:0000256" key="1">
    <source>
        <dbReference type="ARBA" id="ARBA00022722"/>
    </source>
</evidence>
<evidence type="ECO:0000256" key="7">
    <source>
        <dbReference type="SAM" id="MobiDB-lite"/>
    </source>
</evidence>
<evidence type="ECO:0000256" key="5">
    <source>
        <dbReference type="ARBA" id="ARBA00022833"/>
    </source>
</evidence>
<evidence type="ECO:0000259" key="8">
    <source>
        <dbReference type="PROSITE" id="PS01358"/>
    </source>
</evidence>
<sequence>MGIPRFARWITNKYKKMVVRGEAGPAEVAALYVDMNGLIHPCCHGNNPELAAAPEDEKLRRIAAALEDMVASTPPTTLLYLAVDGVAPRAKMNQQRARRYSAAVGRYGRLIEEEPSSAEQAAVDAELAQVEASLDRGASGGANEGEFGFDFAFLGETPPVTAARPPRQAVPPMPDPDAFDSNCISPGTQFMTRVAAHIRQYVSARLAAGEGPWHKELAVVLSDSNCPGEGEHKIIDFMRTHVCAGHLKNIPGAHVVVGLDADLLLLCMTLHRSNVFILRDNDRDRTFGAAPTQAVEPLTPEGSDEEAAASPSPGADVETVTTVISSRRRKLEFFDMSICADSIASEITTLAAMLLPADRATAVAAAPHRLVNDFIALASMLGNDFMPRLPSGHCGDGAMDNFVETYVRHVLPHGYLVNDGDVDLRMLRRWFAGYVPVEAAFFRQFMCKARDTADFATAGPFPQESDSVWIDAYRSSVNLSNDTARRAACGSFVDGLRFVWRYYSTTSAECSWRWFFPHYHAPLACDLLEFLQSCGPRPAIPTERVPPTPFTQLLCILPPTSCALLPKPYRAQMISPPPEAAASFPMQWSVDEAAAGGQDHLFTVLLPFADLDALQRVSEDGARELEPEERERNVNRDDYLVILNAENRHFSRRPDSDEVQYRWIRDGKETPAGSDGVVHIVTADPAPTGAVAKPRRYTLSQVKLLPVIPPEILDPPPGKRVRTIPNVRGLGLVDSGLLAAAAVLLVSTFSCALATTLQLACAMALAVGVMCLAGITEDLDMGSSQVRNFTRDTMLDWLCPDCHCTNFGRNECCFVCERPFDTQRCPALFSAAIPRNPPVMDPDHSKYMSSVGIEVPGWMAAEAKS</sequence>
<dbReference type="GO" id="GO:0000956">
    <property type="term" value="P:nuclear-transcribed mRNA catabolic process"/>
    <property type="evidence" value="ECO:0007669"/>
    <property type="project" value="TreeGrafter"/>
</dbReference>
<dbReference type="Gene3D" id="1.25.40.1050">
    <property type="match status" value="1"/>
</dbReference>
<dbReference type="GO" id="GO:0005634">
    <property type="term" value="C:nucleus"/>
    <property type="evidence" value="ECO:0007669"/>
    <property type="project" value="TreeGrafter"/>
</dbReference>
<dbReference type="AlphaFoldDB" id="A0A7S1MCX4"/>
<evidence type="ECO:0000256" key="3">
    <source>
        <dbReference type="ARBA" id="ARBA00022771"/>
    </source>
</evidence>